<keyword evidence="3" id="KW-0762">Sugar transport</keyword>
<dbReference type="InterPro" id="IPR051541">
    <property type="entry name" value="PTS_SugarTrans_NitroReg"/>
</dbReference>
<dbReference type="NCBIfam" id="TIGR00848">
    <property type="entry name" value="fruA"/>
    <property type="match status" value="1"/>
</dbReference>
<proteinExistence type="predicted"/>
<feature type="domain" description="PTS EIIA type-2" evidence="6">
    <location>
        <begin position="5"/>
        <end position="150"/>
    </location>
</feature>
<dbReference type="PROSITE" id="PS51094">
    <property type="entry name" value="PTS_EIIA_TYPE_2"/>
    <property type="match status" value="1"/>
</dbReference>
<dbReference type="AlphaFoldDB" id="A0A1H8URX6"/>
<dbReference type="PROSITE" id="PS00372">
    <property type="entry name" value="PTS_EIIA_TYPE_2_HIS"/>
    <property type="match status" value="1"/>
</dbReference>
<evidence type="ECO:0000259" key="6">
    <source>
        <dbReference type="PROSITE" id="PS51094"/>
    </source>
</evidence>
<dbReference type="PANTHER" id="PTHR47738">
    <property type="entry name" value="PTS SYSTEM FRUCTOSE-LIKE EIIA COMPONENT-RELATED"/>
    <property type="match status" value="1"/>
</dbReference>
<evidence type="ECO:0000256" key="5">
    <source>
        <dbReference type="ARBA" id="ARBA00022683"/>
    </source>
</evidence>
<dbReference type="CDD" id="cd00211">
    <property type="entry name" value="PTS_IIA_fru"/>
    <property type="match status" value="1"/>
</dbReference>
<dbReference type="Proteomes" id="UP000198847">
    <property type="component" value="Unassembled WGS sequence"/>
</dbReference>
<dbReference type="GO" id="GO:0016020">
    <property type="term" value="C:membrane"/>
    <property type="evidence" value="ECO:0007669"/>
    <property type="project" value="InterPro"/>
</dbReference>
<protein>
    <recommendedName>
        <fullName evidence="6">PTS EIIA type-2 domain-containing protein</fullName>
    </recommendedName>
</protein>
<name>A0A1H8URX6_9FIRM</name>
<dbReference type="Gene3D" id="3.40.930.10">
    <property type="entry name" value="Mannitol-specific EII, Chain A"/>
    <property type="match status" value="1"/>
</dbReference>
<organism evidence="7 8">
    <name type="scientific">Propionispora vibrioides</name>
    <dbReference type="NCBI Taxonomy" id="112903"/>
    <lineage>
        <taxon>Bacteria</taxon>
        <taxon>Bacillati</taxon>
        <taxon>Bacillota</taxon>
        <taxon>Negativicutes</taxon>
        <taxon>Selenomonadales</taxon>
        <taxon>Sporomusaceae</taxon>
        <taxon>Propionispora</taxon>
    </lineage>
</organism>
<keyword evidence="8" id="KW-1185">Reference proteome</keyword>
<dbReference type="InterPro" id="IPR002178">
    <property type="entry name" value="PTS_EIIA_type-2_dom"/>
</dbReference>
<dbReference type="InterPro" id="IPR004715">
    <property type="entry name" value="PTS_IIA_fruc"/>
</dbReference>
<reference evidence="7 8" key="1">
    <citation type="submission" date="2016-10" db="EMBL/GenBank/DDBJ databases">
        <authorList>
            <person name="de Groot N.N."/>
        </authorList>
    </citation>
    <scope>NUCLEOTIDE SEQUENCE [LARGE SCALE GENOMIC DNA]</scope>
    <source>
        <strain evidence="7 8">DSM 13305</strain>
    </source>
</reference>
<dbReference type="GO" id="GO:0008982">
    <property type="term" value="F:protein-N(PI)-phosphohistidine-sugar phosphotransferase activity"/>
    <property type="evidence" value="ECO:0007669"/>
    <property type="project" value="InterPro"/>
</dbReference>
<evidence type="ECO:0000256" key="3">
    <source>
        <dbReference type="ARBA" id="ARBA00022597"/>
    </source>
</evidence>
<keyword evidence="2" id="KW-0597">Phosphoprotein</keyword>
<dbReference type="PANTHER" id="PTHR47738:SF2">
    <property type="entry name" value="PTS SYSTEM FRUCTOSE-LIKE EIIA COMPONENT"/>
    <property type="match status" value="1"/>
</dbReference>
<dbReference type="GO" id="GO:0009401">
    <property type="term" value="P:phosphoenolpyruvate-dependent sugar phosphotransferase system"/>
    <property type="evidence" value="ECO:0007669"/>
    <property type="project" value="UniProtKB-KW"/>
</dbReference>
<dbReference type="SUPFAM" id="SSF55804">
    <property type="entry name" value="Phoshotransferase/anion transport protein"/>
    <property type="match status" value="1"/>
</dbReference>
<dbReference type="RefSeq" id="WP_091746249.1">
    <property type="nucleotide sequence ID" value="NZ_FODY01000009.1"/>
</dbReference>
<dbReference type="OrthoDB" id="95460at2"/>
<keyword evidence="5" id="KW-0598">Phosphotransferase system</keyword>
<accession>A0A1H8URX6</accession>
<dbReference type="Pfam" id="PF00359">
    <property type="entry name" value="PTS_EIIA_2"/>
    <property type="match status" value="1"/>
</dbReference>
<keyword evidence="4" id="KW-0808">Transferase</keyword>
<dbReference type="STRING" id="112903.SAMN04490178_10996"/>
<evidence type="ECO:0000256" key="4">
    <source>
        <dbReference type="ARBA" id="ARBA00022679"/>
    </source>
</evidence>
<dbReference type="InterPro" id="IPR016152">
    <property type="entry name" value="PTrfase/Anion_transptr"/>
</dbReference>
<gene>
    <name evidence="7" type="ORF">SAMN04490178_10996</name>
</gene>
<keyword evidence="1" id="KW-0813">Transport</keyword>
<evidence type="ECO:0000313" key="7">
    <source>
        <dbReference type="EMBL" id="SEP05921.1"/>
    </source>
</evidence>
<dbReference type="EMBL" id="FODY01000009">
    <property type="protein sequence ID" value="SEP05921.1"/>
    <property type="molecule type" value="Genomic_DNA"/>
</dbReference>
<evidence type="ECO:0000256" key="1">
    <source>
        <dbReference type="ARBA" id="ARBA00022448"/>
    </source>
</evidence>
<evidence type="ECO:0000256" key="2">
    <source>
        <dbReference type="ARBA" id="ARBA00022553"/>
    </source>
</evidence>
<evidence type="ECO:0000313" key="8">
    <source>
        <dbReference type="Proteomes" id="UP000198847"/>
    </source>
</evidence>
<sequence length="151" mass="16324">MDLSTVIDENRINLELDVASKEEAIDALVDMLMQSGVLSSKEDFINDVYVRETAGQTGIGGGIAIPHGKSKSVLKTSLAIGRTMRPIEWESLDDEPVRCIILFAVREADSTTVHVRLLGQFAGKLADEDIVAALLNGNDAKEIITILSAEN</sequence>